<evidence type="ECO:0000256" key="9">
    <source>
        <dbReference type="ARBA" id="ARBA00051693"/>
    </source>
</evidence>
<keyword evidence="3 12" id="KW-0418">Kinase</keyword>
<dbReference type="GO" id="GO:0005524">
    <property type="term" value="F:ATP binding"/>
    <property type="evidence" value="ECO:0007669"/>
    <property type="project" value="UniProtKB-KW"/>
</dbReference>
<feature type="compositionally biased region" description="Basic and acidic residues" evidence="10">
    <location>
        <begin position="379"/>
        <end position="397"/>
    </location>
</feature>
<feature type="domain" description="Protein kinase" evidence="11">
    <location>
        <begin position="56"/>
        <end position="397"/>
    </location>
</feature>
<dbReference type="InterPro" id="IPR000719">
    <property type="entry name" value="Prot_kinase_dom"/>
</dbReference>
<comment type="similarity">
    <text evidence="5">Belongs to the protein kinase superfamily. STE Ser/Thr protein kinase family. MAP kinase kinase subfamily.</text>
</comment>
<reference evidence="12" key="1">
    <citation type="submission" date="2021-09" db="EMBL/GenBank/DDBJ databases">
        <title>A high-quality genome of the endoparasitic fungus Hirsutella rhossiliensis with a comparison of Hirsutella genomes reveals transposable elements contributing to genome size variation.</title>
        <authorList>
            <person name="Lin R."/>
            <person name="Jiao Y."/>
            <person name="Sun X."/>
            <person name="Ling J."/>
            <person name="Xie B."/>
            <person name="Cheng X."/>
        </authorList>
    </citation>
    <scope>NUCLEOTIDE SEQUENCE</scope>
    <source>
        <strain evidence="12">HR02</strain>
    </source>
</reference>
<evidence type="ECO:0000256" key="2">
    <source>
        <dbReference type="ARBA" id="ARBA00022741"/>
    </source>
</evidence>
<dbReference type="EC" id="2.7.12.2" evidence="6"/>
<dbReference type="InterPro" id="IPR011009">
    <property type="entry name" value="Kinase-like_dom_sf"/>
</dbReference>
<evidence type="ECO:0000256" key="3">
    <source>
        <dbReference type="ARBA" id="ARBA00022777"/>
    </source>
</evidence>
<evidence type="ECO:0000259" key="11">
    <source>
        <dbReference type="PROSITE" id="PS50011"/>
    </source>
</evidence>
<protein>
    <recommendedName>
        <fullName evidence="6">mitogen-activated protein kinase kinase</fullName>
        <ecNumber evidence="6">2.7.12.2</ecNumber>
    </recommendedName>
</protein>
<dbReference type="InterPro" id="IPR008271">
    <property type="entry name" value="Ser/Thr_kinase_AS"/>
</dbReference>
<dbReference type="SMART" id="SM00220">
    <property type="entry name" value="S_TKc"/>
    <property type="match status" value="1"/>
</dbReference>
<keyword evidence="13" id="KW-1185">Reference proteome</keyword>
<evidence type="ECO:0000256" key="1">
    <source>
        <dbReference type="ARBA" id="ARBA00022679"/>
    </source>
</evidence>
<dbReference type="PROSITE" id="PS00108">
    <property type="entry name" value="PROTEIN_KINASE_ST"/>
    <property type="match status" value="1"/>
</dbReference>
<name>A0A9P8N6U9_9HYPO</name>
<dbReference type="PANTHER" id="PTHR48013:SF9">
    <property type="entry name" value="DUAL SPECIFICITY MITOGEN-ACTIVATED PROTEIN KINASE KINASE 5"/>
    <property type="match status" value="1"/>
</dbReference>
<accession>A0A9P8N6U9</accession>
<evidence type="ECO:0000256" key="6">
    <source>
        <dbReference type="ARBA" id="ARBA00038999"/>
    </source>
</evidence>
<dbReference type="AlphaFoldDB" id="A0A9P8N6U9"/>
<dbReference type="SUPFAM" id="SSF56112">
    <property type="entry name" value="Protein kinase-like (PK-like)"/>
    <property type="match status" value="1"/>
</dbReference>
<evidence type="ECO:0000256" key="7">
    <source>
        <dbReference type="ARBA" id="ARBA00049014"/>
    </source>
</evidence>
<evidence type="ECO:0000256" key="4">
    <source>
        <dbReference type="ARBA" id="ARBA00022840"/>
    </source>
</evidence>
<dbReference type="Proteomes" id="UP000824596">
    <property type="component" value="Unassembled WGS sequence"/>
</dbReference>
<evidence type="ECO:0000256" key="10">
    <source>
        <dbReference type="SAM" id="MobiDB-lite"/>
    </source>
</evidence>
<gene>
    <name evidence="12" type="ORF">HRG_00542</name>
</gene>
<sequence length="397" mass="43822">MVRPVNPSTLFHLEPADERTRDITNHQDNAPFISMSSEGQPSLEIGYHVSSRPRGGRIIAKLGRGTEADLVLLAKNIALVHIAFEVHPESGAILLCVRADKIRSVTVHPRGLRPDGDFRQLVLVPGERAIDLDSGHLIAAKRVIPRNERERARLHREIKTMATLDHPHVIDFLGWGEIPGNPDGVRIFLPLRHGNFLDLISLLKKPEEPFIFQVAFEMLSALDYLALRNLCHRDVKPANILCERKNDGTYIFQLSDFGLVDHQQLAQSVCGTSVFTAPEVLDGGGLEKSHQSPKMDVWSLFVTLAGIMTWTDFDQDKLDDFTSHSQPLDARRRCSGTETLGEPAGGVIATSIGAKDCIHFESIDSQSSPPNTVAASASLRKDVHGKNSRDAATRVAR</sequence>
<comment type="catalytic activity">
    <reaction evidence="9">
        <text>L-tyrosyl-[protein] + ATP = O-phospho-L-tyrosyl-[protein] + ADP + H(+)</text>
        <dbReference type="Rhea" id="RHEA:10596"/>
        <dbReference type="Rhea" id="RHEA-COMP:10136"/>
        <dbReference type="Rhea" id="RHEA-COMP:20101"/>
        <dbReference type="ChEBI" id="CHEBI:15378"/>
        <dbReference type="ChEBI" id="CHEBI:30616"/>
        <dbReference type="ChEBI" id="CHEBI:46858"/>
        <dbReference type="ChEBI" id="CHEBI:61978"/>
        <dbReference type="ChEBI" id="CHEBI:456216"/>
        <dbReference type="EC" id="2.7.12.2"/>
    </reaction>
</comment>
<dbReference type="CDD" id="cd00180">
    <property type="entry name" value="PKc"/>
    <property type="match status" value="1"/>
</dbReference>
<evidence type="ECO:0000256" key="8">
    <source>
        <dbReference type="ARBA" id="ARBA00049299"/>
    </source>
</evidence>
<evidence type="ECO:0000256" key="5">
    <source>
        <dbReference type="ARBA" id="ARBA00038035"/>
    </source>
</evidence>
<dbReference type="RefSeq" id="XP_044725413.1">
    <property type="nucleotide sequence ID" value="XM_044859013.1"/>
</dbReference>
<dbReference type="Gene3D" id="1.10.510.10">
    <property type="entry name" value="Transferase(Phosphotransferase) domain 1"/>
    <property type="match status" value="1"/>
</dbReference>
<feature type="region of interest" description="Disordered" evidence="10">
    <location>
        <begin position="363"/>
        <end position="397"/>
    </location>
</feature>
<comment type="catalytic activity">
    <reaction evidence="7">
        <text>L-seryl-[protein] + ATP = O-phospho-L-seryl-[protein] + ADP + H(+)</text>
        <dbReference type="Rhea" id="RHEA:17989"/>
        <dbReference type="Rhea" id="RHEA-COMP:9863"/>
        <dbReference type="Rhea" id="RHEA-COMP:11604"/>
        <dbReference type="ChEBI" id="CHEBI:15378"/>
        <dbReference type="ChEBI" id="CHEBI:29999"/>
        <dbReference type="ChEBI" id="CHEBI:30616"/>
        <dbReference type="ChEBI" id="CHEBI:83421"/>
        <dbReference type="ChEBI" id="CHEBI:456216"/>
        <dbReference type="EC" id="2.7.12.2"/>
    </reaction>
</comment>
<dbReference type="GO" id="GO:0004708">
    <property type="term" value="F:MAP kinase kinase activity"/>
    <property type="evidence" value="ECO:0007669"/>
    <property type="project" value="UniProtKB-EC"/>
</dbReference>
<proteinExistence type="inferred from homology"/>
<dbReference type="PROSITE" id="PS50011">
    <property type="entry name" value="PROTEIN_KINASE_DOM"/>
    <property type="match status" value="1"/>
</dbReference>
<comment type="catalytic activity">
    <reaction evidence="8">
        <text>L-threonyl-[protein] + ATP = O-phospho-L-threonyl-[protein] + ADP + H(+)</text>
        <dbReference type="Rhea" id="RHEA:46608"/>
        <dbReference type="Rhea" id="RHEA-COMP:11060"/>
        <dbReference type="Rhea" id="RHEA-COMP:11605"/>
        <dbReference type="ChEBI" id="CHEBI:15378"/>
        <dbReference type="ChEBI" id="CHEBI:30013"/>
        <dbReference type="ChEBI" id="CHEBI:30616"/>
        <dbReference type="ChEBI" id="CHEBI:61977"/>
        <dbReference type="ChEBI" id="CHEBI:456216"/>
        <dbReference type="EC" id="2.7.12.2"/>
    </reaction>
</comment>
<dbReference type="PANTHER" id="PTHR48013">
    <property type="entry name" value="DUAL SPECIFICITY MITOGEN-ACTIVATED PROTEIN KINASE KINASE 5-RELATED"/>
    <property type="match status" value="1"/>
</dbReference>
<evidence type="ECO:0000313" key="12">
    <source>
        <dbReference type="EMBL" id="KAH0967900.1"/>
    </source>
</evidence>
<keyword evidence="4" id="KW-0067">ATP-binding</keyword>
<dbReference type="GeneID" id="68349671"/>
<feature type="compositionally biased region" description="Polar residues" evidence="10">
    <location>
        <begin position="363"/>
        <end position="375"/>
    </location>
</feature>
<evidence type="ECO:0000313" key="13">
    <source>
        <dbReference type="Proteomes" id="UP000824596"/>
    </source>
</evidence>
<dbReference type="OrthoDB" id="4062651at2759"/>
<organism evidence="12 13">
    <name type="scientific">Hirsutella rhossiliensis</name>
    <dbReference type="NCBI Taxonomy" id="111463"/>
    <lineage>
        <taxon>Eukaryota</taxon>
        <taxon>Fungi</taxon>
        <taxon>Dikarya</taxon>
        <taxon>Ascomycota</taxon>
        <taxon>Pezizomycotina</taxon>
        <taxon>Sordariomycetes</taxon>
        <taxon>Hypocreomycetidae</taxon>
        <taxon>Hypocreales</taxon>
        <taxon>Ophiocordycipitaceae</taxon>
        <taxon>Hirsutella</taxon>
    </lineage>
</organism>
<dbReference type="EMBL" id="JAIZPD010000001">
    <property type="protein sequence ID" value="KAH0967900.1"/>
    <property type="molecule type" value="Genomic_DNA"/>
</dbReference>
<dbReference type="Pfam" id="PF00069">
    <property type="entry name" value="Pkinase"/>
    <property type="match status" value="1"/>
</dbReference>
<keyword evidence="2" id="KW-0547">Nucleotide-binding</keyword>
<comment type="caution">
    <text evidence="12">The sequence shown here is derived from an EMBL/GenBank/DDBJ whole genome shotgun (WGS) entry which is preliminary data.</text>
</comment>
<keyword evidence="1" id="KW-0808">Transferase</keyword>